<reference evidence="2 3" key="1">
    <citation type="journal article" date="2020" name="BMC Genomics">
        <title>Intraspecific diversification of the crop wild relative Brassica cretica Lam. using demographic model selection.</title>
        <authorList>
            <person name="Kioukis A."/>
            <person name="Michalopoulou V.A."/>
            <person name="Briers L."/>
            <person name="Pirintsos S."/>
            <person name="Studholme D.J."/>
            <person name="Pavlidis P."/>
            <person name="Sarris P.F."/>
        </authorList>
    </citation>
    <scope>NUCLEOTIDE SEQUENCE [LARGE SCALE GENOMIC DNA]</scope>
    <source>
        <strain evidence="3">cv. PFS-1207/04</strain>
    </source>
</reference>
<gene>
    <name evidence="2" type="ORF">DY000_02015304</name>
</gene>
<keyword evidence="3" id="KW-1185">Reference proteome</keyword>
<dbReference type="EMBL" id="QGKV02000759">
    <property type="protein sequence ID" value="KAF3562894.1"/>
    <property type="molecule type" value="Genomic_DNA"/>
</dbReference>
<accession>A0ABQ7CW62</accession>
<dbReference type="Proteomes" id="UP000266723">
    <property type="component" value="Unassembled WGS sequence"/>
</dbReference>
<evidence type="ECO:0000313" key="2">
    <source>
        <dbReference type="EMBL" id="KAF3562894.1"/>
    </source>
</evidence>
<evidence type="ECO:0008006" key="4">
    <source>
        <dbReference type="Google" id="ProtNLM"/>
    </source>
</evidence>
<name>A0ABQ7CW62_BRACR</name>
<organism evidence="2 3">
    <name type="scientific">Brassica cretica</name>
    <name type="common">Mustard</name>
    <dbReference type="NCBI Taxonomy" id="69181"/>
    <lineage>
        <taxon>Eukaryota</taxon>
        <taxon>Viridiplantae</taxon>
        <taxon>Streptophyta</taxon>
        <taxon>Embryophyta</taxon>
        <taxon>Tracheophyta</taxon>
        <taxon>Spermatophyta</taxon>
        <taxon>Magnoliopsida</taxon>
        <taxon>eudicotyledons</taxon>
        <taxon>Gunneridae</taxon>
        <taxon>Pentapetalae</taxon>
        <taxon>rosids</taxon>
        <taxon>malvids</taxon>
        <taxon>Brassicales</taxon>
        <taxon>Brassicaceae</taxon>
        <taxon>Brassiceae</taxon>
        <taxon>Brassica</taxon>
    </lineage>
</organism>
<dbReference type="PANTHER" id="PTHR47074">
    <property type="entry name" value="BNAC02G40300D PROTEIN"/>
    <property type="match status" value="1"/>
</dbReference>
<feature type="region of interest" description="Disordered" evidence="1">
    <location>
        <begin position="66"/>
        <end position="89"/>
    </location>
</feature>
<comment type="caution">
    <text evidence="2">The sequence shown here is derived from an EMBL/GenBank/DDBJ whole genome shotgun (WGS) entry which is preliminary data.</text>
</comment>
<proteinExistence type="predicted"/>
<dbReference type="PANTHER" id="PTHR47074:SF49">
    <property type="entry name" value="POLYNUCLEOTIDYL TRANSFERASE, RIBONUCLEASE H-LIKE SUPERFAMILY PROTEIN"/>
    <property type="match status" value="1"/>
</dbReference>
<evidence type="ECO:0000256" key="1">
    <source>
        <dbReference type="SAM" id="MobiDB-lite"/>
    </source>
</evidence>
<feature type="compositionally biased region" description="Low complexity" evidence="1">
    <location>
        <begin position="74"/>
        <end position="89"/>
    </location>
</feature>
<protein>
    <recommendedName>
        <fullName evidence="4">RNase H type-1 domain-containing protein</fullName>
    </recommendedName>
</protein>
<sequence>MAELIKAGSAYTPLPPSGLSDPLWPWVLWNLWKSRNKLLFENRVFSAQETALKCILDAKEWSSEQDHRDRRSSVHSSSPHSVPSSRHSVPLPSFPPDVLVCKVDAAWDSASGGCGIGGIFSGNNLKRIPNLSEPRSHVSSALMAEAIAVRLAVVTAVYSNVRSLAVLTDSLSLVSTEEGSHST</sequence>
<evidence type="ECO:0000313" key="3">
    <source>
        <dbReference type="Proteomes" id="UP000266723"/>
    </source>
</evidence>
<dbReference type="InterPro" id="IPR052929">
    <property type="entry name" value="RNase_H-like_EbsB-rel"/>
</dbReference>